<proteinExistence type="predicted"/>
<protein>
    <submittedName>
        <fullName evidence="1">Uncharacterized protein</fullName>
    </submittedName>
</protein>
<evidence type="ECO:0000313" key="1">
    <source>
        <dbReference type="EMBL" id="MCD7448068.1"/>
    </source>
</evidence>
<evidence type="ECO:0000313" key="2">
    <source>
        <dbReference type="Proteomes" id="UP000823775"/>
    </source>
</evidence>
<dbReference type="EMBL" id="JACEIK010000051">
    <property type="protein sequence ID" value="MCD7448068.1"/>
    <property type="molecule type" value="Genomic_DNA"/>
</dbReference>
<comment type="caution">
    <text evidence="1">The sequence shown here is derived from an EMBL/GenBank/DDBJ whole genome shotgun (WGS) entry which is preliminary data.</text>
</comment>
<dbReference type="Proteomes" id="UP000823775">
    <property type="component" value="Unassembled WGS sequence"/>
</dbReference>
<accession>A0ABS8RMM8</accession>
<reference evidence="1 2" key="1">
    <citation type="journal article" date="2021" name="BMC Genomics">
        <title>Datura genome reveals duplications of psychoactive alkaloid biosynthetic genes and high mutation rate following tissue culture.</title>
        <authorList>
            <person name="Rajewski A."/>
            <person name="Carter-House D."/>
            <person name="Stajich J."/>
            <person name="Litt A."/>
        </authorList>
    </citation>
    <scope>NUCLEOTIDE SEQUENCE [LARGE SCALE GENOMIC DNA]</scope>
    <source>
        <strain evidence="1">AR-01</strain>
    </source>
</reference>
<organism evidence="1 2">
    <name type="scientific">Datura stramonium</name>
    <name type="common">Jimsonweed</name>
    <name type="synonym">Common thornapple</name>
    <dbReference type="NCBI Taxonomy" id="4076"/>
    <lineage>
        <taxon>Eukaryota</taxon>
        <taxon>Viridiplantae</taxon>
        <taxon>Streptophyta</taxon>
        <taxon>Embryophyta</taxon>
        <taxon>Tracheophyta</taxon>
        <taxon>Spermatophyta</taxon>
        <taxon>Magnoliopsida</taxon>
        <taxon>eudicotyledons</taxon>
        <taxon>Gunneridae</taxon>
        <taxon>Pentapetalae</taxon>
        <taxon>asterids</taxon>
        <taxon>lamiids</taxon>
        <taxon>Solanales</taxon>
        <taxon>Solanaceae</taxon>
        <taxon>Solanoideae</taxon>
        <taxon>Datureae</taxon>
        <taxon>Datura</taxon>
    </lineage>
</organism>
<gene>
    <name evidence="1" type="ORF">HAX54_037770</name>
</gene>
<keyword evidence="2" id="KW-1185">Reference proteome</keyword>
<name>A0ABS8RMM8_DATST</name>
<sequence>MGREVSGRDHLFVVGVTKVDDRQEKAESGHDKHKIHSIAKRRHRNYHHQLAKRSAIPVMVRTEAGCTLRHQQQAFPSSLQVEQAGPLVGNSTKYHFMWISPSRAQDEYPLP</sequence>